<evidence type="ECO:0000313" key="4">
    <source>
        <dbReference type="Proteomes" id="UP001610657"/>
    </source>
</evidence>
<dbReference type="Proteomes" id="UP000050474">
    <property type="component" value="Unassembled WGS sequence"/>
</dbReference>
<dbReference type="RefSeq" id="WP_055005081.1">
    <property type="nucleotide sequence ID" value="NZ_CP092923.1"/>
</dbReference>
<organism evidence="1 3">
    <name type="scientific">Pseudomonas syringae pv. tagetis</name>
    <dbReference type="NCBI Taxonomy" id="129140"/>
    <lineage>
        <taxon>Bacteria</taxon>
        <taxon>Pseudomonadati</taxon>
        <taxon>Pseudomonadota</taxon>
        <taxon>Gammaproteobacteria</taxon>
        <taxon>Pseudomonadales</taxon>
        <taxon>Pseudomonadaceae</taxon>
        <taxon>Pseudomonas</taxon>
    </lineage>
</organism>
<evidence type="ECO:0000313" key="1">
    <source>
        <dbReference type="EMBL" id="KPY89114.1"/>
    </source>
</evidence>
<protein>
    <submittedName>
        <fullName evidence="1">Uncharacterized protein</fullName>
    </submittedName>
</protein>
<accession>A0A0Q0BBF7</accession>
<dbReference type="AlphaFoldDB" id="A0A0Q0BBF7"/>
<reference evidence="1 3" key="1">
    <citation type="submission" date="2015-09" db="EMBL/GenBank/DDBJ databases">
        <title>Genome announcement of multiple Pseudomonas syringae strains.</title>
        <authorList>
            <person name="Thakur S."/>
            <person name="Wang P.W."/>
            <person name="Gong Y."/>
            <person name="Weir B.S."/>
            <person name="Guttman D.S."/>
        </authorList>
    </citation>
    <scope>NUCLEOTIDE SEQUENCE [LARGE SCALE GENOMIC DNA]</scope>
    <source>
        <strain evidence="1 3">ICMP4091</strain>
    </source>
</reference>
<dbReference type="GeneID" id="96219154"/>
<evidence type="ECO:0000313" key="2">
    <source>
        <dbReference type="EMBL" id="MFH7515769.1"/>
    </source>
</evidence>
<dbReference type="EMBL" id="JAVCQK010000004">
    <property type="protein sequence ID" value="MFH7515769.1"/>
    <property type="molecule type" value="Genomic_DNA"/>
</dbReference>
<dbReference type="Proteomes" id="UP001610657">
    <property type="component" value="Unassembled WGS sequence"/>
</dbReference>
<comment type="caution">
    <text evidence="1">The sequence shown here is derived from an EMBL/GenBank/DDBJ whole genome shotgun (WGS) entry which is preliminary data.</text>
</comment>
<proteinExistence type="predicted"/>
<keyword evidence="4" id="KW-1185">Reference proteome</keyword>
<gene>
    <name evidence="1" type="ORF">ALO44_00533</name>
    <name evidence="2" type="ORF">RA271_11315</name>
</gene>
<dbReference type="EMBL" id="LJRM01000029">
    <property type="protein sequence ID" value="KPY89114.1"/>
    <property type="molecule type" value="Genomic_DNA"/>
</dbReference>
<sequence>MDSYVARYLKDKKDDLPALYNWTFDQTFASAQFGIAFIGQNAFDRTLELKAGLRALVNSSTCDIEDGRVATYFIKVWGGITRFSKVDETLGLFSSLKGIAEIPVGFQPRFQQISSWSKWASIVCPDWACIYDARVAYSLNAINYLMGAEHPIFPMPEGRNTRLKMLDVTTLILGERLLPGESTDPKDLRKKHFISERAAYPRYVSLVRNVSIELWGNPHHIHEVEMLLFSLADGQIYQDVFNRLSRR</sequence>
<reference evidence="2 4" key="2">
    <citation type="submission" date="2023-08" db="EMBL/GenBank/DDBJ databases">
        <title>Genomic and mutational analysis of Pseudomonas syringae pv. tagetis EB037 pathogenicity on sunflower.</title>
        <authorList>
            <person name="Maul J.E."/>
        </authorList>
    </citation>
    <scope>NUCLEOTIDE SEQUENCE [LARGE SCALE GENOMIC DNA]</scope>
    <source>
        <strain evidence="2 4">EB037_T1</strain>
    </source>
</reference>
<name>A0A0Q0BBF7_9PSED</name>
<evidence type="ECO:0000313" key="3">
    <source>
        <dbReference type="Proteomes" id="UP000050474"/>
    </source>
</evidence>
<dbReference type="PATRIC" id="fig|129140.3.peg.701"/>